<evidence type="ECO:0000259" key="1">
    <source>
        <dbReference type="PROSITE" id="PS51186"/>
    </source>
</evidence>
<dbReference type="Proteomes" id="UP001231941">
    <property type="component" value="Unassembled WGS sequence"/>
</dbReference>
<gene>
    <name evidence="2" type="ORF">Q5Y73_20395</name>
</gene>
<dbReference type="CDD" id="cd04301">
    <property type="entry name" value="NAT_SF"/>
    <property type="match status" value="1"/>
</dbReference>
<dbReference type="InterPro" id="IPR000182">
    <property type="entry name" value="GNAT_dom"/>
</dbReference>
<organism evidence="2 3">
    <name type="scientific">Chengkuizengella axinellae</name>
    <dbReference type="NCBI Taxonomy" id="3064388"/>
    <lineage>
        <taxon>Bacteria</taxon>
        <taxon>Bacillati</taxon>
        <taxon>Bacillota</taxon>
        <taxon>Bacilli</taxon>
        <taxon>Bacillales</taxon>
        <taxon>Paenibacillaceae</taxon>
        <taxon>Chengkuizengella</taxon>
    </lineage>
</organism>
<dbReference type="SUPFAM" id="SSF55729">
    <property type="entry name" value="Acyl-CoA N-acyltransferases (Nat)"/>
    <property type="match status" value="1"/>
</dbReference>
<keyword evidence="3" id="KW-1185">Reference proteome</keyword>
<name>A0ABT9J4C1_9BACL</name>
<evidence type="ECO:0000313" key="2">
    <source>
        <dbReference type="EMBL" id="MDP5276458.1"/>
    </source>
</evidence>
<evidence type="ECO:0000313" key="3">
    <source>
        <dbReference type="Proteomes" id="UP001231941"/>
    </source>
</evidence>
<dbReference type="PROSITE" id="PS51186">
    <property type="entry name" value="GNAT"/>
    <property type="match status" value="1"/>
</dbReference>
<dbReference type="Gene3D" id="3.40.630.30">
    <property type="match status" value="1"/>
</dbReference>
<dbReference type="RefSeq" id="WP_305993762.1">
    <property type="nucleotide sequence ID" value="NZ_JAVAMP010000014.1"/>
</dbReference>
<dbReference type="InterPro" id="IPR016181">
    <property type="entry name" value="Acyl_CoA_acyltransferase"/>
</dbReference>
<proteinExistence type="predicted"/>
<feature type="domain" description="N-acetyltransferase" evidence="1">
    <location>
        <begin position="17"/>
        <end position="218"/>
    </location>
</feature>
<accession>A0ABT9J4C1</accession>
<sequence>MYRKTIYVFQNDKPLLATVRQYERKDIAALIEVQKESFPPPFSSDLWWSMEQLEEHITRFPEGALCVETDGEIAGSMTALRINHQHYIHKHQWEIVTDDGYIRNHNPDGDTLYVVDISVKPTFRKYGLGKLMMQSMYHIVIQQGISSLMGGARMPGYGKLQNQLSPEKYIEQVVSGQRKDPVVSFLLRCGRVPVTLLPDYLEDEESAHYALLMEWKNPFI</sequence>
<dbReference type="Pfam" id="PF00583">
    <property type="entry name" value="Acetyltransf_1"/>
    <property type="match status" value="1"/>
</dbReference>
<comment type="caution">
    <text evidence="2">The sequence shown here is derived from an EMBL/GenBank/DDBJ whole genome shotgun (WGS) entry which is preliminary data.</text>
</comment>
<protein>
    <submittedName>
        <fullName evidence="2">GNAT family N-acetyltransferase</fullName>
    </submittedName>
</protein>
<reference evidence="2 3" key="1">
    <citation type="submission" date="2023-08" db="EMBL/GenBank/DDBJ databases">
        <authorList>
            <person name="Park J.-S."/>
        </authorList>
    </citation>
    <scope>NUCLEOTIDE SEQUENCE [LARGE SCALE GENOMIC DNA]</scope>
    <source>
        <strain evidence="2 3">2205SS18-9</strain>
    </source>
</reference>
<dbReference type="EMBL" id="JAVAMP010000014">
    <property type="protein sequence ID" value="MDP5276458.1"/>
    <property type="molecule type" value="Genomic_DNA"/>
</dbReference>